<dbReference type="Gene3D" id="3.40.50.1820">
    <property type="entry name" value="alpha/beta hydrolase"/>
    <property type="match status" value="1"/>
</dbReference>
<protein>
    <recommendedName>
        <fullName evidence="2">Thioesterase TesA</fullName>
    </recommendedName>
</protein>
<evidence type="ECO:0000313" key="5">
    <source>
        <dbReference type="EMBL" id="MFB9260185.1"/>
    </source>
</evidence>
<accession>A0ABV5JTF2</accession>
<feature type="domain" description="Thioesterase" evidence="4">
    <location>
        <begin position="11"/>
        <end position="227"/>
    </location>
</feature>
<evidence type="ECO:0000256" key="1">
    <source>
        <dbReference type="ARBA" id="ARBA00007169"/>
    </source>
</evidence>
<dbReference type="InterPro" id="IPR029058">
    <property type="entry name" value="AB_hydrolase_fold"/>
</dbReference>
<gene>
    <name evidence="5" type="ORF">ACFFVD_10250</name>
</gene>
<dbReference type="Pfam" id="PF00975">
    <property type="entry name" value="Thioesterase"/>
    <property type="match status" value="1"/>
</dbReference>
<comment type="similarity">
    <text evidence="1">Belongs to the thioesterase family.</text>
</comment>
<keyword evidence="6" id="KW-1185">Reference proteome</keyword>
<evidence type="ECO:0000256" key="3">
    <source>
        <dbReference type="ARBA" id="ARBA00024293"/>
    </source>
</evidence>
<dbReference type="RefSeq" id="WP_182630981.1">
    <property type="nucleotide sequence ID" value="NZ_JAALDM010000022.1"/>
</dbReference>
<evidence type="ECO:0000259" key="4">
    <source>
        <dbReference type="Pfam" id="PF00975"/>
    </source>
</evidence>
<comment type="caution">
    <text evidence="5">The sequence shown here is derived from an EMBL/GenBank/DDBJ whole genome shotgun (WGS) entry which is preliminary data.</text>
</comment>
<name>A0ABV5JTF2_9ACTN</name>
<proteinExistence type="inferred from homology"/>
<dbReference type="SUPFAM" id="SSF53474">
    <property type="entry name" value="alpha/beta-Hydrolases"/>
    <property type="match status" value="1"/>
</dbReference>
<reference evidence="5 6" key="1">
    <citation type="submission" date="2024-09" db="EMBL/GenBank/DDBJ databases">
        <authorList>
            <person name="Sun Q."/>
            <person name="Mori K."/>
        </authorList>
    </citation>
    <scope>NUCLEOTIDE SEQUENCE [LARGE SCALE GENOMIC DNA]</scope>
    <source>
        <strain evidence="5 6">CCM 7659</strain>
    </source>
</reference>
<dbReference type="PANTHER" id="PTHR11487:SF0">
    <property type="entry name" value="S-ACYL FATTY ACID SYNTHASE THIOESTERASE, MEDIUM CHAIN"/>
    <property type="match status" value="1"/>
</dbReference>
<sequence>MLEPPVPASCTLLVLPHAGGSPGHYRFLRGVVPEDTRIAIARYPGREKRMSEPFADSLTDLAKEISAAVAATELRNPVILGHSMGGLLATEVARLLLPDATHAPPTVIISGRGPVSPPPTTPAHTLSDEEFIDHLYTLGATPAGLFDSPDARALFLPPVRDDYRLVESYTPSSTAPVPVPIHCFAGEDDPTVTVEQVAALAELTTQRFDLTVFPGGHFFLTENLPTVGAALTRILEQTRTPGHA</sequence>
<organism evidence="5 6">
    <name type="scientific">Dietzia aerolata</name>
    <dbReference type="NCBI Taxonomy" id="595984"/>
    <lineage>
        <taxon>Bacteria</taxon>
        <taxon>Bacillati</taxon>
        <taxon>Actinomycetota</taxon>
        <taxon>Actinomycetes</taxon>
        <taxon>Mycobacteriales</taxon>
        <taxon>Dietziaceae</taxon>
        <taxon>Dietzia</taxon>
    </lineage>
</organism>
<dbReference type="EMBL" id="JBHMDY010000004">
    <property type="protein sequence ID" value="MFB9260185.1"/>
    <property type="molecule type" value="Genomic_DNA"/>
</dbReference>
<dbReference type="Proteomes" id="UP001589700">
    <property type="component" value="Unassembled WGS sequence"/>
</dbReference>
<evidence type="ECO:0000313" key="6">
    <source>
        <dbReference type="Proteomes" id="UP001589700"/>
    </source>
</evidence>
<evidence type="ECO:0000256" key="2">
    <source>
        <dbReference type="ARBA" id="ARBA00015007"/>
    </source>
</evidence>
<comment type="catalytic activity">
    <reaction evidence="3">
        <text>a fatty acyl-CoA + H2O = a fatty acid + CoA + H(+)</text>
        <dbReference type="Rhea" id="RHEA:16781"/>
        <dbReference type="ChEBI" id="CHEBI:15377"/>
        <dbReference type="ChEBI" id="CHEBI:15378"/>
        <dbReference type="ChEBI" id="CHEBI:28868"/>
        <dbReference type="ChEBI" id="CHEBI:57287"/>
        <dbReference type="ChEBI" id="CHEBI:77636"/>
    </reaction>
</comment>
<dbReference type="PANTHER" id="PTHR11487">
    <property type="entry name" value="THIOESTERASE"/>
    <property type="match status" value="1"/>
</dbReference>
<dbReference type="InterPro" id="IPR012223">
    <property type="entry name" value="TEII"/>
</dbReference>
<dbReference type="InterPro" id="IPR001031">
    <property type="entry name" value="Thioesterase"/>
</dbReference>